<evidence type="ECO:0000313" key="3">
    <source>
        <dbReference type="Proteomes" id="UP000198518"/>
    </source>
</evidence>
<sequence length="160" mass="16477">MSSPAATGRRSIDGAITGFAIIGSLLAVVRGLRILKMGNLDFVIAIGFPAVIATLAYLHYNRDEEPAITVALGIWGVVAGAIALFGTFFVVMDNPATVSDAPLSSSLFASTITNFVLGVVTLSGLYAAAGSYNSRAAVLLAPVTQFIAFSLSALLVPIIT</sequence>
<dbReference type="RefSeq" id="WP_089667596.1">
    <property type="nucleotide sequence ID" value="NZ_FOJA01000001.1"/>
</dbReference>
<feature type="transmembrane region" description="Helical" evidence="1">
    <location>
        <begin position="136"/>
        <end position="159"/>
    </location>
</feature>
<gene>
    <name evidence="2" type="ORF">SAMN04487945_0429</name>
</gene>
<dbReference type="AlphaFoldDB" id="A0A1I0MWV3"/>
<dbReference type="Proteomes" id="UP000198518">
    <property type="component" value="Unassembled WGS sequence"/>
</dbReference>
<organism evidence="2 3">
    <name type="scientific">Halobacterium jilantaiense</name>
    <dbReference type="NCBI Taxonomy" id="355548"/>
    <lineage>
        <taxon>Archaea</taxon>
        <taxon>Methanobacteriati</taxon>
        <taxon>Methanobacteriota</taxon>
        <taxon>Stenosarchaea group</taxon>
        <taxon>Halobacteria</taxon>
        <taxon>Halobacteriales</taxon>
        <taxon>Halobacteriaceae</taxon>
        <taxon>Halobacterium</taxon>
    </lineage>
</organism>
<name>A0A1I0MWV3_9EURY</name>
<feature type="transmembrane region" description="Helical" evidence="1">
    <location>
        <begin position="107"/>
        <end position="129"/>
    </location>
</feature>
<keyword evidence="1" id="KW-0472">Membrane</keyword>
<evidence type="ECO:0000313" key="2">
    <source>
        <dbReference type="EMBL" id="SEV93114.1"/>
    </source>
</evidence>
<dbReference type="STRING" id="355548.SAMN04487945_0429"/>
<dbReference type="EMBL" id="FOJA01000001">
    <property type="protein sequence ID" value="SEV93114.1"/>
    <property type="molecule type" value="Genomic_DNA"/>
</dbReference>
<protein>
    <submittedName>
        <fullName evidence="2">Uncharacterized protein</fullName>
    </submittedName>
</protein>
<accession>A0A1I0MWV3</accession>
<feature type="transmembrane region" description="Helical" evidence="1">
    <location>
        <begin position="12"/>
        <end position="30"/>
    </location>
</feature>
<dbReference type="OrthoDB" id="375437at2157"/>
<feature type="transmembrane region" description="Helical" evidence="1">
    <location>
        <begin position="42"/>
        <end position="60"/>
    </location>
</feature>
<proteinExistence type="predicted"/>
<keyword evidence="1" id="KW-1133">Transmembrane helix</keyword>
<evidence type="ECO:0000256" key="1">
    <source>
        <dbReference type="SAM" id="Phobius"/>
    </source>
</evidence>
<reference evidence="2 3" key="1">
    <citation type="submission" date="2016-10" db="EMBL/GenBank/DDBJ databases">
        <authorList>
            <person name="de Groot N.N."/>
        </authorList>
    </citation>
    <scope>NUCLEOTIDE SEQUENCE [LARGE SCALE GENOMIC DNA]</scope>
    <source>
        <strain evidence="2 3">CGMCC 1.5337</strain>
    </source>
</reference>
<keyword evidence="1" id="KW-0812">Transmembrane</keyword>
<keyword evidence="3" id="KW-1185">Reference proteome</keyword>
<feature type="transmembrane region" description="Helical" evidence="1">
    <location>
        <begin position="67"/>
        <end position="92"/>
    </location>
</feature>